<feature type="region of interest" description="Disordered" evidence="1">
    <location>
        <begin position="1"/>
        <end position="44"/>
    </location>
</feature>
<dbReference type="EMBL" id="MG011689">
    <property type="protein sequence ID" value="AVK74928.1"/>
    <property type="molecule type" value="Genomic_DNA"/>
</dbReference>
<protein>
    <submittedName>
        <fullName evidence="2">Uncharacterized protein</fullName>
    </submittedName>
</protein>
<dbReference type="RefSeq" id="YP_009483197.1">
    <property type="nucleotide sequence ID" value="NC_037667.1"/>
</dbReference>
<sequence>MKRTQPDDADSRATSRRRVAAIERPRQYVRPPKPHGERKIGPESAAPSLFASWSRAERGQGSEADAALWQRFAVFDPADPEAVFRFAARLGMRPSALVFQLHETLWRALSESPTVNQYLGDRASTPLPAFADLIEGAAQLWDSDRVSDVVPHLLSADRETRNAAVKTLVDAMARVLRDRPMVEWMATDAPFYATPMPLGSWAPALHALGARCNYRRPYYVLVMQLDDNSIVALLSAPPQGADRDRSLDAIWHIRVRETDTTDKIDSLARLASAGRMPKSNLPSDLAKWLPLFLAAVAYMPEWASVPWLDPTPAGAAQVRAVLTPLPSVYAIPPTTMLASWIADNIPEDTAIRALSGAWIDECQLVVALTVFAGQAAARRLSPLFGGRPLTLFDAAIDAAAASLVRGGDRPVLPHDVIERSAPRLWQRVCSAPAITAGTLVGAELLPQAARAVGVPVGRAETDRPELLCASLIARLVPEQAMARYGLPITPAPARARPMVEPMPGSFPTYEIDWQAYWP</sequence>
<dbReference type="KEGG" id="vg:36844069"/>
<dbReference type="Proteomes" id="UP000248852">
    <property type="component" value="Segment"/>
</dbReference>
<gene>
    <name evidence="2" type="ORF">pqer_cds_506</name>
</gene>
<evidence type="ECO:0000256" key="1">
    <source>
        <dbReference type="SAM" id="MobiDB-lite"/>
    </source>
</evidence>
<proteinExistence type="predicted"/>
<accession>A0A2U7U8Z9</accession>
<organism evidence="2">
    <name type="scientific">Pandoravirus quercus</name>
    <dbReference type="NCBI Taxonomy" id="2107709"/>
    <lineage>
        <taxon>Viruses</taxon>
        <taxon>Pandoravirus</taxon>
    </lineage>
</organism>
<name>A0A2U7U8Z9_9VIRU</name>
<feature type="compositionally biased region" description="Basic and acidic residues" evidence="1">
    <location>
        <begin position="1"/>
        <end position="13"/>
    </location>
</feature>
<reference evidence="2" key="1">
    <citation type="journal article" date="2018" name="Nat. Commun.">
        <title>Diversity and evolution of the emerging Pandoraviridae family.</title>
        <authorList>
            <person name="Legendre M."/>
            <person name="Fabre E."/>
            <person name="Poirot O."/>
            <person name="Jeudy S."/>
            <person name="Lartigue A."/>
            <person name="Alempic J.M."/>
            <person name="Beucher L."/>
            <person name="Philippe N."/>
            <person name="Bertaux L."/>
            <person name="Christo-Foroux E."/>
            <person name="Labadie K."/>
            <person name="Coute Y."/>
            <person name="Abergel C."/>
            <person name="Claverie J.M."/>
        </authorList>
    </citation>
    <scope>NUCLEOTIDE SEQUENCE [LARGE SCALE GENOMIC DNA]</scope>
    <source>
        <strain evidence="2">Quercus</strain>
    </source>
</reference>
<evidence type="ECO:0000313" key="2">
    <source>
        <dbReference type="EMBL" id="AVK74928.1"/>
    </source>
</evidence>
<dbReference type="GeneID" id="36844069"/>